<dbReference type="Proteomes" id="UP000631535">
    <property type="component" value="Unassembled WGS sequence"/>
</dbReference>
<evidence type="ECO:0000313" key="1">
    <source>
        <dbReference type="EMBL" id="GGO51287.1"/>
    </source>
</evidence>
<keyword evidence="2" id="KW-1185">Reference proteome</keyword>
<organism evidence="1 2">
    <name type="scientific">Streptomyces daqingensis</name>
    <dbReference type="NCBI Taxonomy" id="1472640"/>
    <lineage>
        <taxon>Bacteria</taxon>
        <taxon>Bacillati</taxon>
        <taxon>Actinomycetota</taxon>
        <taxon>Actinomycetes</taxon>
        <taxon>Kitasatosporales</taxon>
        <taxon>Streptomycetaceae</taxon>
        <taxon>Streptomyces</taxon>
    </lineage>
</organism>
<name>A0ABQ2MF11_9ACTN</name>
<accession>A0ABQ2MF11</accession>
<protein>
    <submittedName>
        <fullName evidence="1">Uncharacterized protein</fullName>
    </submittedName>
</protein>
<evidence type="ECO:0000313" key="2">
    <source>
        <dbReference type="Proteomes" id="UP000631535"/>
    </source>
</evidence>
<reference evidence="2" key="1">
    <citation type="journal article" date="2019" name="Int. J. Syst. Evol. Microbiol.">
        <title>The Global Catalogue of Microorganisms (GCM) 10K type strain sequencing project: providing services to taxonomists for standard genome sequencing and annotation.</title>
        <authorList>
            <consortium name="The Broad Institute Genomics Platform"/>
            <consortium name="The Broad Institute Genome Sequencing Center for Infectious Disease"/>
            <person name="Wu L."/>
            <person name="Ma J."/>
        </authorList>
    </citation>
    <scope>NUCLEOTIDE SEQUENCE [LARGE SCALE GENOMIC DNA]</scope>
    <source>
        <strain evidence="2">CGMCC 4.7178</strain>
    </source>
</reference>
<comment type="caution">
    <text evidence="1">The sequence shown here is derived from an EMBL/GenBank/DDBJ whole genome shotgun (WGS) entry which is preliminary data.</text>
</comment>
<dbReference type="EMBL" id="BMMP01000010">
    <property type="protein sequence ID" value="GGO51287.1"/>
    <property type="molecule type" value="Genomic_DNA"/>
</dbReference>
<gene>
    <name evidence="1" type="ORF">GCM10012287_32960</name>
</gene>
<proteinExistence type="predicted"/>
<sequence length="60" mass="6397">MGFVKLWGLGVEEGAVAEHRDEQVGSSSREAEEGLGVVLSMGDLLVVVGPGGRFGQRRER</sequence>